<evidence type="ECO:0000313" key="3">
    <source>
        <dbReference type="EMBL" id="EOB02281.1"/>
    </source>
</evidence>
<keyword evidence="4" id="KW-1185">Reference proteome</keyword>
<gene>
    <name evidence="3" type="ORF">Anapl_14572</name>
</gene>
<evidence type="ECO:0000256" key="2">
    <source>
        <dbReference type="SAM" id="Phobius"/>
    </source>
</evidence>
<protein>
    <submittedName>
        <fullName evidence="3">Uncharacterized protein</fullName>
    </submittedName>
</protein>
<name>R0JXG9_ANAPL</name>
<dbReference type="Proteomes" id="UP000296049">
    <property type="component" value="Unassembled WGS sequence"/>
</dbReference>
<reference evidence="4" key="1">
    <citation type="journal article" date="2013" name="Nat. Genet.">
        <title>The duck genome and transcriptome provide insight into an avian influenza virus reservoir species.</title>
        <authorList>
            <person name="Huang Y."/>
            <person name="Li Y."/>
            <person name="Burt D.W."/>
            <person name="Chen H."/>
            <person name="Zhang Y."/>
            <person name="Qian W."/>
            <person name="Kim H."/>
            <person name="Gan S."/>
            <person name="Zhao Y."/>
            <person name="Li J."/>
            <person name="Yi K."/>
            <person name="Feng H."/>
            <person name="Zhu P."/>
            <person name="Li B."/>
            <person name="Liu Q."/>
            <person name="Fairley S."/>
            <person name="Magor K.E."/>
            <person name="Du Z."/>
            <person name="Hu X."/>
            <person name="Goodman L."/>
            <person name="Tafer H."/>
            <person name="Vignal A."/>
            <person name="Lee T."/>
            <person name="Kim K.W."/>
            <person name="Sheng Z."/>
            <person name="An Y."/>
            <person name="Searle S."/>
            <person name="Herrero J."/>
            <person name="Groenen M.A."/>
            <person name="Crooijmans R.P."/>
            <person name="Faraut T."/>
            <person name="Cai Q."/>
            <person name="Webster R.G."/>
            <person name="Aldridge J.R."/>
            <person name="Warren W.C."/>
            <person name="Bartschat S."/>
            <person name="Kehr S."/>
            <person name="Marz M."/>
            <person name="Stadler P.F."/>
            <person name="Smith J."/>
            <person name="Kraus R.H."/>
            <person name="Zhao Y."/>
            <person name="Ren L."/>
            <person name="Fei J."/>
            <person name="Morisson M."/>
            <person name="Kaiser P."/>
            <person name="Griffin D.K."/>
            <person name="Rao M."/>
            <person name="Pitel F."/>
            <person name="Wang J."/>
            <person name="Li N."/>
        </authorList>
    </citation>
    <scope>NUCLEOTIDE SEQUENCE [LARGE SCALE GENOMIC DNA]</scope>
</reference>
<keyword evidence="2" id="KW-0812">Transmembrane</keyword>
<feature type="transmembrane region" description="Helical" evidence="2">
    <location>
        <begin position="51"/>
        <end position="84"/>
    </location>
</feature>
<evidence type="ECO:0000256" key="1">
    <source>
        <dbReference type="SAM" id="MobiDB-lite"/>
    </source>
</evidence>
<dbReference type="EMBL" id="KB742976">
    <property type="protein sequence ID" value="EOB02281.1"/>
    <property type="molecule type" value="Genomic_DNA"/>
</dbReference>
<organism evidence="3 4">
    <name type="scientific">Anas platyrhynchos</name>
    <name type="common">Mallard</name>
    <name type="synonym">Anas boschas</name>
    <dbReference type="NCBI Taxonomy" id="8839"/>
    <lineage>
        <taxon>Eukaryota</taxon>
        <taxon>Metazoa</taxon>
        <taxon>Chordata</taxon>
        <taxon>Craniata</taxon>
        <taxon>Vertebrata</taxon>
        <taxon>Euteleostomi</taxon>
        <taxon>Archelosauria</taxon>
        <taxon>Archosauria</taxon>
        <taxon>Dinosauria</taxon>
        <taxon>Saurischia</taxon>
        <taxon>Theropoda</taxon>
        <taxon>Coelurosauria</taxon>
        <taxon>Aves</taxon>
        <taxon>Neognathae</taxon>
        <taxon>Galloanserae</taxon>
        <taxon>Anseriformes</taxon>
        <taxon>Anatidae</taxon>
        <taxon>Anatinae</taxon>
        <taxon>Anas</taxon>
    </lineage>
</organism>
<proteinExistence type="predicted"/>
<feature type="region of interest" description="Disordered" evidence="1">
    <location>
        <begin position="135"/>
        <end position="166"/>
    </location>
</feature>
<dbReference type="AlphaFoldDB" id="R0JXG9"/>
<sequence>MWRRTCLDTGTHLDMEAFMARAGSQCSTDEGCNTLVVQTPRWGYKSQQCRVLVLCAPVLCVLALSFLAWCFLVLCVLVLCIPVLCVLVLRVPVLCALVLRVLVLCVPVLCVPASLLPGFPILLLQVPAPFSPKTRAETMLQEKERAEQQAASRFARGAEQSPPKSP</sequence>
<accession>R0JXG9</accession>
<keyword evidence="2" id="KW-0472">Membrane</keyword>
<evidence type="ECO:0000313" key="4">
    <source>
        <dbReference type="Proteomes" id="UP000296049"/>
    </source>
</evidence>
<keyword evidence="2" id="KW-1133">Transmembrane helix</keyword>
<feature type="transmembrane region" description="Helical" evidence="2">
    <location>
        <begin position="96"/>
        <end position="124"/>
    </location>
</feature>
<feature type="compositionally biased region" description="Basic and acidic residues" evidence="1">
    <location>
        <begin position="135"/>
        <end position="147"/>
    </location>
</feature>